<keyword evidence="5 11" id="KW-0863">Zinc-finger</keyword>
<feature type="compositionally biased region" description="Polar residues" evidence="13">
    <location>
        <begin position="351"/>
        <end position="361"/>
    </location>
</feature>
<evidence type="ECO:0000256" key="1">
    <source>
        <dbReference type="ARBA" id="ARBA00004123"/>
    </source>
</evidence>
<evidence type="ECO:0000256" key="9">
    <source>
        <dbReference type="ARBA" id="ARBA00023163"/>
    </source>
</evidence>
<dbReference type="InterPro" id="IPR013087">
    <property type="entry name" value="Znf_C2H2_type"/>
</dbReference>
<evidence type="ECO:0000256" key="4">
    <source>
        <dbReference type="ARBA" id="ARBA00022737"/>
    </source>
</evidence>
<name>A0A9B2JPX6_BOMTE</name>
<dbReference type="FunFam" id="3.30.160.60:FF:000624">
    <property type="entry name" value="zinc finger protein 697"/>
    <property type="match status" value="1"/>
</dbReference>
<keyword evidence="9" id="KW-0804">Transcription</keyword>
<organism evidence="15 16">
    <name type="scientific">Bombus terrestris</name>
    <name type="common">Buff-tailed bumblebee</name>
    <name type="synonym">Apis terrestris</name>
    <dbReference type="NCBI Taxonomy" id="30195"/>
    <lineage>
        <taxon>Eukaryota</taxon>
        <taxon>Metazoa</taxon>
        <taxon>Ecdysozoa</taxon>
        <taxon>Arthropoda</taxon>
        <taxon>Hexapoda</taxon>
        <taxon>Insecta</taxon>
        <taxon>Pterygota</taxon>
        <taxon>Neoptera</taxon>
        <taxon>Endopterygota</taxon>
        <taxon>Hymenoptera</taxon>
        <taxon>Apocrita</taxon>
        <taxon>Aculeata</taxon>
        <taxon>Apoidea</taxon>
        <taxon>Anthophila</taxon>
        <taxon>Apidae</taxon>
        <taxon>Bombus</taxon>
        <taxon>Bombus</taxon>
    </lineage>
</organism>
<dbReference type="PROSITE" id="PS00028">
    <property type="entry name" value="ZINC_FINGER_C2H2_1"/>
    <property type="match status" value="8"/>
</dbReference>
<gene>
    <name evidence="16" type="primary">LOC100650728</name>
</gene>
<comment type="similarity">
    <text evidence="2">Belongs to the krueppel C2H2-type zinc-finger protein family.</text>
</comment>
<feature type="domain" description="C2H2-type" evidence="14">
    <location>
        <begin position="467"/>
        <end position="494"/>
    </location>
</feature>
<evidence type="ECO:0000256" key="5">
    <source>
        <dbReference type="ARBA" id="ARBA00022771"/>
    </source>
</evidence>
<dbReference type="GO" id="GO:0008270">
    <property type="term" value="F:zinc ion binding"/>
    <property type="evidence" value="ECO:0007669"/>
    <property type="project" value="UniProtKB-KW"/>
</dbReference>
<feature type="domain" description="C2H2-type" evidence="14">
    <location>
        <begin position="662"/>
        <end position="690"/>
    </location>
</feature>
<evidence type="ECO:0000256" key="2">
    <source>
        <dbReference type="ARBA" id="ARBA00006991"/>
    </source>
</evidence>
<proteinExistence type="inferred from homology"/>
<feature type="compositionally biased region" description="Basic and acidic residues" evidence="13">
    <location>
        <begin position="404"/>
        <end position="419"/>
    </location>
</feature>
<evidence type="ECO:0000256" key="3">
    <source>
        <dbReference type="ARBA" id="ARBA00022723"/>
    </source>
</evidence>
<dbReference type="GO" id="GO:0005634">
    <property type="term" value="C:nucleus"/>
    <property type="evidence" value="ECO:0007669"/>
    <property type="project" value="UniProtKB-SubCell"/>
</dbReference>
<comment type="subcellular location">
    <subcellularLocation>
        <location evidence="1">Nucleus</location>
    </subcellularLocation>
</comment>
<dbReference type="PANTHER" id="PTHR16515">
    <property type="entry name" value="PR DOMAIN ZINC FINGER PROTEIN"/>
    <property type="match status" value="1"/>
</dbReference>
<evidence type="ECO:0000313" key="15">
    <source>
        <dbReference type="Proteomes" id="UP000835206"/>
    </source>
</evidence>
<dbReference type="SMART" id="SM00355">
    <property type="entry name" value="ZnF_C2H2"/>
    <property type="match status" value="10"/>
</dbReference>
<dbReference type="OrthoDB" id="7685779at2759"/>
<evidence type="ECO:0000313" key="16">
    <source>
        <dbReference type="RefSeq" id="XP_012167039.1"/>
    </source>
</evidence>
<dbReference type="PROSITE" id="PS50157">
    <property type="entry name" value="ZINC_FINGER_C2H2_2"/>
    <property type="match status" value="10"/>
</dbReference>
<dbReference type="GO" id="GO:0003690">
    <property type="term" value="F:double-stranded DNA binding"/>
    <property type="evidence" value="ECO:0007669"/>
    <property type="project" value="UniProtKB-ARBA"/>
</dbReference>
<keyword evidence="6" id="KW-0862">Zinc</keyword>
<reference evidence="16" key="1">
    <citation type="submission" date="2025-08" db="UniProtKB">
        <authorList>
            <consortium name="RefSeq"/>
        </authorList>
    </citation>
    <scope>IDENTIFICATION</scope>
</reference>
<evidence type="ECO:0000256" key="12">
    <source>
        <dbReference type="SAM" id="Coils"/>
    </source>
</evidence>
<evidence type="ECO:0000259" key="14">
    <source>
        <dbReference type="PROSITE" id="PS50157"/>
    </source>
</evidence>
<evidence type="ECO:0000256" key="8">
    <source>
        <dbReference type="ARBA" id="ARBA00023125"/>
    </source>
</evidence>
<feature type="domain" description="C2H2-type" evidence="14">
    <location>
        <begin position="606"/>
        <end position="633"/>
    </location>
</feature>
<feature type="domain" description="C2H2-type" evidence="14">
    <location>
        <begin position="580"/>
        <end position="605"/>
    </location>
</feature>
<feature type="domain" description="C2H2-type" evidence="14">
    <location>
        <begin position="634"/>
        <end position="661"/>
    </location>
</feature>
<dbReference type="SUPFAM" id="SSF57667">
    <property type="entry name" value="beta-beta-alpha zinc fingers"/>
    <property type="match status" value="5"/>
</dbReference>
<keyword evidence="7" id="KW-0805">Transcription regulation</keyword>
<sequence length="867" mass="99053">MVKVDMQQNVLSQVAGSEQPQQEEVQLTELLPVKQSRIRENEIFKHMNTNADATDALKILQSFTTADSCYNNDEHELCSRNLSLCRKIEQIEQEKQEKDEKKWREDKLRKSIAEYDKQVIDSTEIRKEKERNNVRRFENESRTKNRKYKHFDKKSMIGCVVKSTKKRTVVRTVENIKDQRDEGNDDDGMKHRYKLGENAFLENERGNFLSENNGQVESTIYLDLDKNSELNDDVYIFRRELIDGEQGLKVNLRNVEQSYENEKSAKTTDGTLFNRIAIPCGTSIENNIDVAEKQFITTAEKNNTFGTKVTNPKLLLEDSANVSNVNFHITTMSYLAENKDNNNKVQDEENPTNTLFRPEASNSIVATKSTSSTLISTSMSSSSSSSSSSLSSSLLSSSTPPPYSKEENINGSECDRGKDQSTALHGMKTKQENQQKRYCCVVCEARFKGSGGLRNHYKIVHGAGPIFKCDECGKEFPLKERLKLHVRTHTGFKPYKCPECDKSFARGGQLVQHRRTHSQVKPYRCGLCSGTFTCAANLALHVKRHNGQKDHKCEICGRAFVRRDALKKHLECLHRDVKSFLCVICNKTFKGHLPQHMRTHARDRPHGCATCGQRFAQKSQLTVHQRTHSGQRPFRCLVCWQAFAHSTALKLHTRRHTGERPFKCAECNAGFTQLPHWKKHMKCIHGRNEPYACKKCTSFFRIKNDLECHEKTCHPESETEHDVPSTQTSDLITNTIMPASISMALQPTATLLSNEIISDKPLPSPSKYRIMTVERMRLLLAVLLKRISKQERLDELGFGKRLIDQVLYDSLISAGKDPVASNGLSELETLTKNLEIFLKWTVPKEHWEHFRKLNKTPEDILETLTAT</sequence>
<protein>
    <submittedName>
        <fullName evidence="16">Zinc finger protein 699</fullName>
    </submittedName>
</protein>
<evidence type="ECO:0000256" key="11">
    <source>
        <dbReference type="PROSITE-ProRule" id="PRU00042"/>
    </source>
</evidence>
<dbReference type="RefSeq" id="XP_012167039.1">
    <property type="nucleotide sequence ID" value="XM_012311649.3"/>
</dbReference>
<feature type="domain" description="C2H2-type" evidence="14">
    <location>
        <begin position="551"/>
        <end position="579"/>
    </location>
</feature>
<feature type="coiled-coil region" evidence="12">
    <location>
        <begin position="81"/>
        <end position="147"/>
    </location>
</feature>
<keyword evidence="3" id="KW-0479">Metal-binding</keyword>
<accession>A0A9B2JPX6</accession>
<dbReference type="AlphaFoldDB" id="A0A9B2JPX6"/>
<feature type="domain" description="C2H2-type" evidence="14">
    <location>
        <begin position="495"/>
        <end position="522"/>
    </location>
</feature>
<feature type="region of interest" description="Disordered" evidence="13">
    <location>
        <begin position="375"/>
        <end position="429"/>
    </location>
</feature>
<evidence type="ECO:0000256" key="6">
    <source>
        <dbReference type="ARBA" id="ARBA00022833"/>
    </source>
</evidence>
<dbReference type="PANTHER" id="PTHR16515:SF66">
    <property type="entry name" value="C2H2-TYPE DOMAIN-CONTAINING PROTEIN"/>
    <property type="match status" value="1"/>
</dbReference>
<dbReference type="Gene3D" id="3.30.160.60">
    <property type="entry name" value="Classic Zinc Finger"/>
    <property type="match status" value="7"/>
</dbReference>
<evidence type="ECO:0000256" key="13">
    <source>
        <dbReference type="SAM" id="MobiDB-lite"/>
    </source>
</evidence>
<dbReference type="GO" id="GO:0006355">
    <property type="term" value="P:regulation of DNA-templated transcription"/>
    <property type="evidence" value="ECO:0007669"/>
    <property type="project" value="UniProtKB-ARBA"/>
</dbReference>
<keyword evidence="15" id="KW-1185">Reference proteome</keyword>
<evidence type="ECO:0000256" key="10">
    <source>
        <dbReference type="ARBA" id="ARBA00023242"/>
    </source>
</evidence>
<dbReference type="KEGG" id="bter:100650728"/>
<feature type="domain" description="C2H2-type" evidence="14">
    <location>
        <begin position="523"/>
        <end position="550"/>
    </location>
</feature>
<keyword evidence="4" id="KW-0677">Repeat</keyword>
<keyword evidence="8" id="KW-0238">DNA-binding</keyword>
<keyword evidence="12" id="KW-0175">Coiled coil</keyword>
<feature type="domain" description="C2H2-type" evidence="14">
    <location>
        <begin position="691"/>
        <end position="719"/>
    </location>
</feature>
<dbReference type="InterPro" id="IPR036236">
    <property type="entry name" value="Znf_C2H2_sf"/>
</dbReference>
<dbReference type="FunFam" id="3.30.160.60:FF:001370">
    <property type="entry name" value="Zinc finger protein"/>
    <property type="match status" value="1"/>
</dbReference>
<feature type="domain" description="C2H2-type" evidence="14">
    <location>
        <begin position="438"/>
        <end position="461"/>
    </location>
</feature>
<dbReference type="Pfam" id="PF00096">
    <property type="entry name" value="zf-C2H2"/>
    <property type="match status" value="5"/>
</dbReference>
<dbReference type="GeneID" id="100650728"/>
<dbReference type="InterPro" id="IPR050331">
    <property type="entry name" value="Zinc_finger"/>
</dbReference>
<dbReference type="FunFam" id="3.30.160.60:FF:002343">
    <property type="entry name" value="Zinc finger protein 33A"/>
    <property type="match status" value="3"/>
</dbReference>
<keyword evidence="10" id="KW-0539">Nucleus</keyword>
<evidence type="ECO:0000256" key="7">
    <source>
        <dbReference type="ARBA" id="ARBA00023015"/>
    </source>
</evidence>
<dbReference type="Proteomes" id="UP000835206">
    <property type="component" value="Chromosome 9"/>
</dbReference>
<feature type="compositionally biased region" description="Low complexity" evidence="13">
    <location>
        <begin position="375"/>
        <end position="398"/>
    </location>
</feature>
<feature type="region of interest" description="Disordered" evidence="13">
    <location>
        <begin position="340"/>
        <end position="361"/>
    </location>
</feature>